<sequence>MSVYQLMFVFGKSGSYLLDHPKKCTRRNMPQALIRSINKNPVQEVQSLALDANDNYFLRWTDESDSSWYSYIGLKTHYPALVEFFDEHDEHTSTVTFGPTIGDFFVFNQKTWQYEGRGLNLPDWLSDDNRQIKQVALGMNGAHCILFTNGEWTVACENNYPELYDILNDHERGDVVFVAMNPNRKNEFFLALADNTIHVQASAICEADIVDVLSAYEELEIITSHVSNFSHNLTEKPKLPQSARKGAFLKGIATSVGKGVLSIHEIDGDSAMVSYVVDTSSEKPTWRSNLTSRNGFPAPCLFISHLLSIAVLELYIEYLAVGINYGFQTDIEVFTFDSESAGKTFVVDFDVVDASWLLGTKRGIHIEGYDEVVVCK</sequence>
<organism evidence="1">
    <name type="scientific">Gibberella zeae</name>
    <name type="common">Wheat head blight fungus</name>
    <name type="synonym">Fusarium graminearum</name>
    <dbReference type="NCBI Taxonomy" id="5518"/>
    <lineage>
        <taxon>Eukaryota</taxon>
        <taxon>Fungi</taxon>
        <taxon>Dikarya</taxon>
        <taxon>Ascomycota</taxon>
        <taxon>Pezizomycotina</taxon>
        <taxon>Sordariomycetes</taxon>
        <taxon>Hypocreomycetidae</taxon>
        <taxon>Hypocreales</taxon>
        <taxon>Nectriaceae</taxon>
        <taxon>Fusarium</taxon>
    </lineage>
</organism>
<reference evidence="1" key="1">
    <citation type="submission" date="2019-04" db="EMBL/GenBank/DDBJ databases">
        <authorList>
            <person name="Melise S."/>
            <person name="Noan J."/>
            <person name="Okalmin O."/>
        </authorList>
    </citation>
    <scope>NUCLEOTIDE SEQUENCE</scope>
    <source>
        <strain evidence="1">FN9</strain>
    </source>
</reference>
<gene>
    <name evidence="1" type="ORF">FUG_LOCUS511734</name>
</gene>
<dbReference type="EMBL" id="CAAKMV010000174">
    <property type="protein sequence ID" value="VIO63218.1"/>
    <property type="molecule type" value="Genomic_DNA"/>
</dbReference>
<protein>
    <submittedName>
        <fullName evidence="1">Uncharacterized protein</fullName>
    </submittedName>
</protein>
<name>A0A4E9EJL7_GIBZA</name>
<evidence type="ECO:0000313" key="1">
    <source>
        <dbReference type="EMBL" id="VIO63218.1"/>
    </source>
</evidence>
<accession>A0A4E9EJL7</accession>
<dbReference type="AlphaFoldDB" id="A0A4E9EJL7"/>
<proteinExistence type="predicted"/>